<evidence type="ECO:0000313" key="1">
    <source>
        <dbReference type="EMBL" id="KEC54862.1"/>
    </source>
</evidence>
<comment type="caution">
    <text evidence="1">The sequence shown here is derived from an EMBL/GenBank/DDBJ whole genome shotgun (WGS) entry which is preliminary data.</text>
</comment>
<dbReference type="InterPro" id="IPR010982">
    <property type="entry name" value="Lambda_DNA-bd_dom_sf"/>
</dbReference>
<dbReference type="CDD" id="cd00093">
    <property type="entry name" value="HTH_XRE"/>
    <property type="match status" value="1"/>
</dbReference>
<dbReference type="Gene3D" id="1.10.260.40">
    <property type="entry name" value="lambda repressor-like DNA-binding domains"/>
    <property type="match status" value="1"/>
</dbReference>
<dbReference type="GeneID" id="92985392"/>
<dbReference type="PATRIC" id="fig|1134510.3.peg.1189"/>
<proteinExistence type="predicted"/>
<dbReference type="AlphaFoldDB" id="A0A067WG16"/>
<dbReference type="STRING" id="1134510.O9A_01053"/>
<protein>
    <recommendedName>
        <fullName evidence="3">HTH cro/C1-type domain-containing protein</fullName>
    </recommendedName>
</protein>
<dbReference type="HOGENOM" id="CLU_171621_0_0_5"/>
<dbReference type="Proteomes" id="UP000027015">
    <property type="component" value="Unassembled WGS sequence"/>
</dbReference>
<evidence type="ECO:0000313" key="2">
    <source>
        <dbReference type="Proteomes" id="UP000027015"/>
    </source>
</evidence>
<gene>
    <name evidence="1" type="ORF">O9A_01053</name>
</gene>
<dbReference type="InterPro" id="IPR001387">
    <property type="entry name" value="Cro/C1-type_HTH"/>
</dbReference>
<dbReference type="GO" id="GO:0003677">
    <property type="term" value="F:DNA binding"/>
    <property type="evidence" value="ECO:0007669"/>
    <property type="project" value="InterPro"/>
</dbReference>
<evidence type="ECO:0008006" key="3">
    <source>
        <dbReference type="Google" id="ProtNLM"/>
    </source>
</evidence>
<dbReference type="RefSeq" id="WP_011180608.1">
    <property type="nucleotide sequence ID" value="NZ_CADEAH010000006.1"/>
</dbReference>
<dbReference type="EMBL" id="AHPL01000009">
    <property type="protein sequence ID" value="KEC54862.1"/>
    <property type="molecule type" value="Genomic_DNA"/>
</dbReference>
<organism evidence="1 2">
    <name type="scientific">Bartonella koehlerae C-29</name>
    <dbReference type="NCBI Taxonomy" id="1134510"/>
    <lineage>
        <taxon>Bacteria</taxon>
        <taxon>Pseudomonadati</taxon>
        <taxon>Pseudomonadota</taxon>
        <taxon>Alphaproteobacteria</taxon>
        <taxon>Hyphomicrobiales</taxon>
        <taxon>Bartonellaceae</taxon>
        <taxon>Bartonella</taxon>
    </lineage>
</organism>
<accession>A0A067WG16</accession>
<keyword evidence="2" id="KW-1185">Reference proteome</keyword>
<reference evidence="1 2" key="1">
    <citation type="submission" date="2012-04" db="EMBL/GenBank/DDBJ databases">
        <title>The Genome Sequence of Bartonella koehlerae C-29.</title>
        <authorList>
            <consortium name="The Broad Institute Genome Sequencing Platform"/>
            <consortium name="The Broad Institute Genome Sequencing Center for Infectious Disease"/>
            <person name="Feldgarden M."/>
            <person name="Kirby J."/>
            <person name="Kosoy M."/>
            <person name="Birtles R."/>
            <person name="Probert W.S."/>
            <person name="Chiaraviglio L."/>
            <person name="Walker B."/>
            <person name="Young S.K."/>
            <person name="Zeng Q."/>
            <person name="Gargeya S."/>
            <person name="Fitzgerald M."/>
            <person name="Haas B."/>
            <person name="Abouelleil A."/>
            <person name="Alvarado L."/>
            <person name="Arachchi H.M."/>
            <person name="Berlin A.M."/>
            <person name="Chapman S.B."/>
            <person name="Goldberg J."/>
            <person name="Griggs A."/>
            <person name="Gujja S."/>
            <person name="Hansen M."/>
            <person name="Howarth C."/>
            <person name="Imamovic A."/>
            <person name="Larimer J."/>
            <person name="McCowen C."/>
            <person name="Montmayeur A."/>
            <person name="Murphy C."/>
            <person name="Neiman D."/>
            <person name="Pearson M."/>
            <person name="Priest M."/>
            <person name="Roberts A."/>
            <person name="Saif S."/>
            <person name="Shea T."/>
            <person name="Sisk P."/>
            <person name="Sykes S."/>
            <person name="Wortman J."/>
            <person name="Nusbaum C."/>
            <person name="Birren B."/>
        </authorList>
    </citation>
    <scope>NUCLEOTIDE SEQUENCE [LARGE SCALE GENOMIC DNA]</scope>
    <source>
        <strain evidence="1 2">C-29</strain>
    </source>
</reference>
<sequence>MINNSSMVKQRELKIWIKQELDKMGRGSQAKLAAHLGVRRPAISNIVNLDPNKEMRDVKADELVKIMDFFKDSSPFSGFCSDDFLYLYSQANDSEKKIVEDLLKSLLAARNL</sequence>
<name>A0A067WG16_9HYPH</name>
<dbReference type="eggNOG" id="ENOG5031HM0">
    <property type="taxonomic scope" value="Bacteria"/>
</dbReference>